<organism evidence="1 2">
    <name type="scientific">Naganishia friedmannii</name>
    <dbReference type="NCBI Taxonomy" id="89922"/>
    <lineage>
        <taxon>Eukaryota</taxon>
        <taxon>Fungi</taxon>
        <taxon>Dikarya</taxon>
        <taxon>Basidiomycota</taxon>
        <taxon>Agaricomycotina</taxon>
        <taxon>Tremellomycetes</taxon>
        <taxon>Filobasidiales</taxon>
        <taxon>Filobasidiaceae</taxon>
        <taxon>Naganishia</taxon>
    </lineage>
</organism>
<sequence length="286" mass="31928">MSAIPFVKLNSGTSIPQIGLGVYELPDKDRCKAVVRDALAVKYRLIDSAQFYQNESFVGEAIRESGLPREEVFVTTKVYQGFASKEALRANIGNSLDEFGLGYIDLFLMHSPLCGKEQRVSTWRFLNELLEEGGGKGIIRAIGVSNFGVNHLRQLEAAGLPAPAVNQIELHPHLQQHEIVEYCDSHNIHLQAYCPLMRGPQSKQSLGDGADWAGMPGKGWDAQVLRDLSEKPKASSLSRLKENINIFDFALAPEEIQRIDTEMDLTTDEEYKDKRIALEWNPVDCP</sequence>
<gene>
    <name evidence="1" type="ORF">QFC21_005257</name>
</gene>
<evidence type="ECO:0000313" key="2">
    <source>
        <dbReference type="Proteomes" id="UP001227268"/>
    </source>
</evidence>
<dbReference type="Proteomes" id="UP001227268">
    <property type="component" value="Unassembled WGS sequence"/>
</dbReference>
<proteinExistence type="predicted"/>
<dbReference type="EMBL" id="JASBWT010000019">
    <property type="protein sequence ID" value="KAJ9096435.1"/>
    <property type="molecule type" value="Genomic_DNA"/>
</dbReference>
<comment type="caution">
    <text evidence="1">The sequence shown here is derived from an EMBL/GenBank/DDBJ whole genome shotgun (WGS) entry which is preliminary data.</text>
</comment>
<reference evidence="1" key="1">
    <citation type="submission" date="2023-04" db="EMBL/GenBank/DDBJ databases">
        <title>Draft Genome sequencing of Naganishia species isolated from polar environments using Oxford Nanopore Technology.</title>
        <authorList>
            <person name="Leo P."/>
            <person name="Venkateswaran K."/>
        </authorList>
    </citation>
    <scope>NUCLEOTIDE SEQUENCE</scope>
    <source>
        <strain evidence="1">MNA-CCFEE 5423</strain>
    </source>
</reference>
<keyword evidence="2" id="KW-1185">Reference proteome</keyword>
<protein>
    <submittedName>
        <fullName evidence="1">Uncharacterized protein</fullName>
    </submittedName>
</protein>
<accession>A0ACC2VBY4</accession>
<name>A0ACC2VBY4_9TREE</name>
<evidence type="ECO:0000313" key="1">
    <source>
        <dbReference type="EMBL" id="KAJ9096435.1"/>
    </source>
</evidence>